<feature type="binding site" evidence="12">
    <location>
        <position position="399"/>
    </location>
    <ligand>
        <name>Zn(2+)</name>
        <dbReference type="ChEBI" id="CHEBI:29105"/>
        <label>2</label>
    </ligand>
</feature>
<accession>A0A3S3P068</accession>
<feature type="binding site" evidence="12">
    <location>
        <position position="433"/>
    </location>
    <ligand>
        <name>Zn(2+)</name>
        <dbReference type="ChEBI" id="CHEBI:29105"/>
        <label>2</label>
    </ligand>
</feature>
<evidence type="ECO:0000256" key="2">
    <source>
        <dbReference type="ARBA" id="ARBA00008234"/>
    </source>
</evidence>
<evidence type="ECO:0000259" key="14">
    <source>
        <dbReference type="PROSITE" id="PS50015"/>
    </source>
</evidence>
<keyword evidence="3" id="KW-0964">Secreted</keyword>
<evidence type="ECO:0000256" key="3">
    <source>
        <dbReference type="ARBA" id="ARBA00022525"/>
    </source>
</evidence>
<feature type="disulfide bond" evidence="13">
    <location>
        <begin position="32"/>
        <end position="95"/>
    </location>
</feature>
<evidence type="ECO:0000256" key="10">
    <source>
        <dbReference type="ARBA" id="ARBA00023295"/>
    </source>
</evidence>
<feature type="binding site" evidence="12">
    <location>
        <position position="251"/>
    </location>
    <ligand>
        <name>Zn(2+)</name>
        <dbReference type="ChEBI" id="CHEBI:29105"/>
        <label>2</label>
    </ligand>
</feature>
<keyword evidence="16" id="KW-1185">Reference proteome</keyword>
<feature type="binding site" evidence="12">
    <location>
        <position position="292"/>
    </location>
    <ligand>
        <name>Zn(2+)</name>
        <dbReference type="ChEBI" id="CHEBI:29105"/>
        <label>2</label>
    </ligand>
</feature>
<dbReference type="GO" id="GO:0005615">
    <property type="term" value="C:extracellular space"/>
    <property type="evidence" value="ECO:0007669"/>
    <property type="project" value="TreeGrafter"/>
</dbReference>
<evidence type="ECO:0000256" key="1">
    <source>
        <dbReference type="ARBA" id="ARBA00004613"/>
    </source>
</evidence>
<comment type="cofactor">
    <cofactor evidence="12">
        <name>Zn(2+)</name>
        <dbReference type="ChEBI" id="CHEBI:29105"/>
    </cofactor>
    <text evidence="12">Binds 2 Zn(2+) ions per subunit.</text>
</comment>
<evidence type="ECO:0000313" key="15">
    <source>
        <dbReference type="EMBL" id="RWS12609.1"/>
    </source>
</evidence>
<feature type="non-terminal residue" evidence="15">
    <location>
        <position position="529"/>
    </location>
</feature>
<dbReference type="EMBL" id="NCKU01001260">
    <property type="protein sequence ID" value="RWS12609.1"/>
    <property type="molecule type" value="Genomic_DNA"/>
</dbReference>
<dbReference type="GO" id="GO:0046872">
    <property type="term" value="F:metal ion binding"/>
    <property type="evidence" value="ECO:0007669"/>
    <property type="project" value="UniProtKB-KW"/>
</dbReference>
<keyword evidence="8 13" id="KW-1015">Disulfide bond</keyword>
<dbReference type="InterPro" id="IPR011001">
    <property type="entry name" value="Saposin-like"/>
</dbReference>
<feature type="disulfide bond" evidence="13">
    <location>
        <begin position="201"/>
        <end position="223"/>
    </location>
</feature>
<keyword evidence="9" id="KW-0325">Glycoprotein</keyword>
<dbReference type="PIRSF" id="PIRSF000948">
    <property type="entry name" value="Sphingomy_PDE"/>
    <property type="match status" value="1"/>
</dbReference>
<evidence type="ECO:0000256" key="12">
    <source>
        <dbReference type="PIRSR" id="PIRSR000948-1"/>
    </source>
</evidence>
<dbReference type="PANTHER" id="PTHR10340">
    <property type="entry name" value="SPHINGOMYELIN PHOSPHODIESTERASE"/>
    <property type="match status" value="1"/>
</dbReference>
<feature type="binding site" evidence="12">
    <location>
        <position position="435"/>
    </location>
    <ligand>
        <name>Zn(2+)</name>
        <dbReference type="ChEBI" id="CHEBI:29105"/>
        <label>1</label>
    </ligand>
</feature>
<dbReference type="GO" id="GO:0046513">
    <property type="term" value="P:ceramide biosynthetic process"/>
    <property type="evidence" value="ECO:0007669"/>
    <property type="project" value="TreeGrafter"/>
</dbReference>
<dbReference type="GO" id="GO:0005764">
    <property type="term" value="C:lysosome"/>
    <property type="evidence" value="ECO:0007669"/>
    <property type="project" value="TreeGrafter"/>
</dbReference>
<name>A0A3S3P068_9ACAR</name>
<feature type="binding site" evidence="12">
    <location>
        <position position="180"/>
    </location>
    <ligand>
        <name>Zn(2+)</name>
        <dbReference type="ChEBI" id="CHEBI:29105"/>
        <label>1</label>
    </ligand>
</feature>
<sequence length="529" mass="60848">MNTIFFNPLFFCALIQQDVIDGRASKLACEACKLAFELAKKIASFSEPLLKTLFTLICTLFEIETKQVCNGLLNLYAPQLFFILKHSKLKPLEMCAILVGPKCLPSEEYLRSKCVWELGIPGKRVSTTTNTNEADYIVYGDGVNEVKTVRDVSINWQSTHSMSAQTFAQREVDKILHITDIHLDPNYCEACHAYCEEPLCCMNISNSTNRSILSGYWGSYGNCDIPVQTVEKSLEYLSKMHNFDYIMYTGDTLPHLIWNASKAITVEEIRTLTAILRKYLANSTLFFPVIGNHEGLPVNMFPPPEIENPFSLNWLYDALYEQWQQWICEKSVKSFKYGGYYSRNVTKALKVIALNSNFCARLNFWQLLKPSDFGYQLQWLVNELNQAEKSRQSVHIIGHIAPDKFQCNAIWLRHYLRILKRYNETIKAQFFGHTHFDEFRVYETKSDKTPLSMAYIGGSLTTYLNVNPMFKVYTIAKNGVVKDCRTFYFNLTSANIAAKSGLKQQLPWREEYSAMIAYEMKSQSALEYN</sequence>
<evidence type="ECO:0000256" key="8">
    <source>
        <dbReference type="ARBA" id="ARBA00023157"/>
    </source>
</evidence>
<comment type="caution">
    <text evidence="15">The sequence shown here is derived from an EMBL/GenBank/DDBJ whole genome shotgun (WGS) entry which is preliminary data.</text>
</comment>
<feature type="disulfide bond" evidence="13">
    <location>
        <begin position="195"/>
        <end position="200"/>
    </location>
</feature>
<keyword evidence="7 12" id="KW-0862">Zinc</keyword>
<reference evidence="15 16" key="1">
    <citation type="journal article" date="2018" name="Gigascience">
        <title>Genomes of trombidid mites reveal novel predicted allergens and laterally-transferred genes associated with secondary metabolism.</title>
        <authorList>
            <person name="Dong X."/>
            <person name="Chaisiri K."/>
            <person name="Xia D."/>
            <person name="Armstrong S.D."/>
            <person name="Fang Y."/>
            <person name="Donnelly M.J."/>
            <person name="Kadowaki T."/>
            <person name="McGarry J.W."/>
            <person name="Darby A.C."/>
            <person name="Makepeace B.L."/>
        </authorList>
    </citation>
    <scope>NUCLEOTIDE SEQUENCE [LARGE SCALE GENOMIC DNA]</scope>
    <source>
        <strain evidence="15">UoL-WK</strain>
    </source>
</reference>
<dbReference type="OrthoDB" id="282973at2759"/>
<protein>
    <submittedName>
        <fullName evidence="15">Sphingomyelin phosphodiesterase-like protein 2</fullName>
    </submittedName>
</protein>
<dbReference type="InterPro" id="IPR011160">
    <property type="entry name" value="Sphingomy_PDE"/>
</dbReference>
<dbReference type="STRING" id="1965070.A0A3S3P068"/>
<feature type="disulfide bond" evidence="13">
    <location>
        <begin position="359"/>
        <end position="407"/>
    </location>
</feature>
<comment type="similarity">
    <text evidence="2">Belongs to the acid sphingomyelinase family.</text>
</comment>
<dbReference type="SUPFAM" id="SSF56300">
    <property type="entry name" value="Metallo-dependent phosphatases"/>
    <property type="match status" value="1"/>
</dbReference>
<dbReference type="GO" id="GO:0006685">
    <property type="term" value="P:sphingomyelin catabolic process"/>
    <property type="evidence" value="ECO:0007669"/>
    <property type="project" value="InterPro"/>
</dbReference>
<keyword evidence="6" id="KW-0378">Hydrolase</keyword>
<evidence type="ECO:0000313" key="16">
    <source>
        <dbReference type="Proteomes" id="UP000285301"/>
    </source>
</evidence>
<organism evidence="15 16">
    <name type="scientific">Dinothrombium tinctorium</name>
    <dbReference type="NCBI Taxonomy" id="1965070"/>
    <lineage>
        <taxon>Eukaryota</taxon>
        <taxon>Metazoa</taxon>
        <taxon>Ecdysozoa</taxon>
        <taxon>Arthropoda</taxon>
        <taxon>Chelicerata</taxon>
        <taxon>Arachnida</taxon>
        <taxon>Acari</taxon>
        <taxon>Acariformes</taxon>
        <taxon>Trombidiformes</taxon>
        <taxon>Prostigmata</taxon>
        <taxon>Anystina</taxon>
        <taxon>Parasitengona</taxon>
        <taxon>Trombidioidea</taxon>
        <taxon>Trombidiidae</taxon>
        <taxon>Dinothrombium</taxon>
    </lineage>
</organism>
<dbReference type="Pfam" id="PF00149">
    <property type="entry name" value="Metallophos"/>
    <property type="match status" value="1"/>
</dbReference>
<comment type="catalytic activity">
    <reaction evidence="11">
        <text>a sphingomyelin + H2O = phosphocholine + an N-acylsphing-4-enine + H(+)</text>
        <dbReference type="Rhea" id="RHEA:19253"/>
        <dbReference type="ChEBI" id="CHEBI:15377"/>
        <dbReference type="ChEBI" id="CHEBI:15378"/>
        <dbReference type="ChEBI" id="CHEBI:17636"/>
        <dbReference type="ChEBI" id="CHEBI:52639"/>
        <dbReference type="ChEBI" id="CHEBI:295975"/>
        <dbReference type="EC" id="3.1.4.12"/>
    </reaction>
    <physiologicalReaction direction="left-to-right" evidence="11">
        <dbReference type="Rhea" id="RHEA:19254"/>
    </physiologicalReaction>
</comment>
<feature type="disulfide bond" evidence="13">
    <location>
        <begin position="58"/>
        <end position="69"/>
    </location>
</feature>
<proteinExistence type="inferred from homology"/>
<evidence type="ECO:0000256" key="6">
    <source>
        <dbReference type="ARBA" id="ARBA00022801"/>
    </source>
</evidence>
<feature type="disulfide bond" evidence="13">
    <location>
        <begin position="29"/>
        <end position="103"/>
    </location>
</feature>
<keyword evidence="5" id="KW-0732">Signal</keyword>
<evidence type="ECO:0000256" key="9">
    <source>
        <dbReference type="ARBA" id="ARBA00023180"/>
    </source>
</evidence>
<dbReference type="SUPFAM" id="SSF47862">
    <property type="entry name" value="Saposin"/>
    <property type="match status" value="1"/>
</dbReference>
<dbReference type="GO" id="GO:0061750">
    <property type="term" value="F:acid sphingomyelin phosphodiesterase activity"/>
    <property type="evidence" value="ECO:0007669"/>
    <property type="project" value="TreeGrafter"/>
</dbReference>
<keyword evidence="4 12" id="KW-0479">Metal-binding</keyword>
<dbReference type="InterPro" id="IPR008139">
    <property type="entry name" value="SaposinB_dom"/>
</dbReference>
<evidence type="ECO:0000256" key="5">
    <source>
        <dbReference type="ARBA" id="ARBA00022729"/>
    </source>
</evidence>
<dbReference type="InterPro" id="IPR029052">
    <property type="entry name" value="Metallo-depent_PP-like"/>
</dbReference>
<feature type="binding site" evidence="12">
    <location>
        <position position="251"/>
    </location>
    <ligand>
        <name>Zn(2+)</name>
        <dbReference type="ChEBI" id="CHEBI:29105"/>
        <label>1</label>
    </ligand>
</feature>
<feature type="domain" description="Saposin B-type" evidence="14">
    <location>
        <begin position="25"/>
        <end position="107"/>
    </location>
</feature>
<dbReference type="GO" id="GO:0016020">
    <property type="term" value="C:membrane"/>
    <property type="evidence" value="ECO:0007669"/>
    <property type="project" value="GOC"/>
</dbReference>
<dbReference type="Proteomes" id="UP000285301">
    <property type="component" value="Unassembled WGS sequence"/>
</dbReference>
<evidence type="ECO:0000256" key="7">
    <source>
        <dbReference type="ARBA" id="ARBA00022833"/>
    </source>
</evidence>
<comment type="subcellular location">
    <subcellularLocation>
        <location evidence="1">Secreted</location>
    </subcellularLocation>
</comment>
<dbReference type="PANTHER" id="PTHR10340:SF34">
    <property type="entry name" value="SPHINGOMYELIN PHOSPHODIESTERASE"/>
    <property type="match status" value="1"/>
</dbReference>
<gene>
    <name evidence="15" type="ORF">B4U79_00362</name>
</gene>
<dbReference type="PROSITE" id="PS50015">
    <property type="entry name" value="SAP_B"/>
    <property type="match status" value="1"/>
</dbReference>
<keyword evidence="10" id="KW-0326">Glycosidase</keyword>
<dbReference type="AlphaFoldDB" id="A0A3S3P068"/>
<dbReference type="CDD" id="cd00842">
    <property type="entry name" value="MPP_ASMase"/>
    <property type="match status" value="1"/>
</dbReference>
<dbReference type="GO" id="GO:0016798">
    <property type="term" value="F:hydrolase activity, acting on glycosyl bonds"/>
    <property type="evidence" value="ECO:0007669"/>
    <property type="project" value="UniProtKB-KW"/>
</dbReference>
<dbReference type="InterPro" id="IPR041805">
    <property type="entry name" value="ASMase/PPN1_MPP"/>
</dbReference>
<dbReference type="InterPro" id="IPR004843">
    <property type="entry name" value="Calcineurin-like_PHP"/>
</dbReference>
<evidence type="ECO:0000256" key="11">
    <source>
        <dbReference type="ARBA" id="ARBA00047268"/>
    </source>
</evidence>
<feature type="binding site" evidence="12">
    <location>
        <position position="182"/>
    </location>
    <ligand>
        <name>Zn(2+)</name>
        <dbReference type="ChEBI" id="CHEBI:29105"/>
        <label>1</label>
    </ligand>
</feature>
<evidence type="ECO:0000256" key="13">
    <source>
        <dbReference type="PIRSR" id="PIRSR000948-2"/>
    </source>
</evidence>
<evidence type="ECO:0000256" key="4">
    <source>
        <dbReference type="ARBA" id="ARBA00022723"/>
    </source>
</evidence>
<dbReference type="Gene3D" id="3.60.21.10">
    <property type="match status" value="1"/>
</dbReference>